<feature type="domain" description="Ig-like" evidence="8">
    <location>
        <begin position="90"/>
        <end position="142"/>
    </location>
</feature>
<keyword evidence="3" id="KW-0677">Repeat</keyword>
<evidence type="ECO:0000256" key="3">
    <source>
        <dbReference type="ARBA" id="ARBA00022737"/>
    </source>
</evidence>
<dbReference type="Proteomes" id="UP001652642">
    <property type="component" value="Chromosome 2"/>
</dbReference>
<feature type="compositionally biased region" description="Basic and acidic residues" evidence="6">
    <location>
        <begin position="21"/>
        <end position="30"/>
    </location>
</feature>
<dbReference type="SUPFAM" id="SSF48726">
    <property type="entry name" value="Immunoglobulin"/>
    <property type="match status" value="1"/>
</dbReference>
<dbReference type="PROSITE" id="PS50835">
    <property type="entry name" value="IG_LIKE"/>
    <property type="match status" value="1"/>
</dbReference>
<feature type="transmembrane region" description="Helical" evidence="7">
    <location>
        <begin position="405"/>
        <end position="431"/>
    </location>
</feature>
<dbReference type="InterPro" id="IPR013783">
    <property type="entry name" value="Ig-like_fold"/>
</dbReference>
<accession>A0ABM5FUQ1</accession>
<dbReference type="RefSeq" id="XP_072849132.1">
    <property type="nucleotide sequence ID" value="XM_072993031.1"/>
</dbReference>
<feature type="domain" description="Fibronectin type-III" evidence="9">
    <location>
        <begin position="267"/>
        <end position="364"/>
    </location>
</feature>
<keyword evidence="5" id="KW-0393">Immunoglobulin domain</keyword>
<evidence type="ECO:0000259" key="9">
    <source>
        <dbReference type="PROSITE" id="PS50853"/>
    </source>
</evidence>
<sequence length="462" mass="50753">MSPACSRGCGREFLRSGSRGGHGEQPREQKPPQPQPQPQQQKAEQQDLKMLSLVSCVSRVVVLSAAVLVTTSITMSGEWGEEGVTYGQLGKDVMLTCARGSPGSPVEWRWSEATALPAGSIVQQGQLLLPRAERSSEGTYSCHDANGLLLSSVTLRLGRVPGLPSISCRASNYENFSCVWASSVETFLPTRYITTYRKKHLPGSEEQRSPATDVGLCIQDPIHPFSCTVSKSGFWSSYRMNVTEVNPLGSSFRLLDIIMKDIIKPDPPEGLRVEPVPSAPRRLWVSWEYPSTWPKEPHFQLRFRLQYRPVIYTSWSVVETANVSEVITDAFMGLEHVVQVSAKDFLDAGNWSEWSAEAWGVPAEEQAVLPSETATVVCEPEGPAEEPSLAPNEPIAGRPDPAEKVAVLVSLGVFAFLVLAVILAFAFLMWIRLKKNSKEAAKNRDLIAAAIHMKALPKAQIL</sequence>
<feature type="region of interest" description="Disordered" evidence="6">
    <location>
        <begin position="1"/>
        <end position="45"/>
    </location>
</feature>
<dbReference type="SUPFAM" id="SSF49265">
    <property type="entry name" value="Fibronectin type III"/>
    <property type="match status" value="2"/>
</dbReference>
<comment type="similarity">
    <text evidence="1">Belongs to the type I cytokine receptor family. Type 3 subfamily.</text>
</comment>
<dbReference type="InterPro" id="IPR003961">
    <property type="entry name" value="FN3_dom"/>
</dbReference>
<dbReference type="Gene3D" id="2.60.40.10">
    <property type="entry name" value="Immunoglobulins"/>
    <property type="match status" value="3"/>
</dbReference>
<keyword evidence="10" id="KW-1185">Reference proteome</keyword>
<keyword evidence="11" id="KW-0675">Receptor</keyword>
<evidence type="ECO:0000256" key="6">
    <source>
        <dbReference type="SAM" id="MobiDB-lite"/>
    </source>
</evidence>
<organism evidence="10 11">
    <name type="scientific">Pogona vitticeps</name>
    <name type="common">central bearded dragon</name>
    <dbReference type="NCBI Taxonomy" id="103695"/>
    <lineage>
        <taxon>Eukaryota</taxon>
        <taxon>Metazoa</taxon>
        <taxon>Chordata</taxon>
        <taxon>Craniata</taxon>
        <taxon>Vertebrata</taxon>
        <taxon>Euteleostomi</taxon>
        <taxon>Lepidosauria</taxon>
        <taxon>Squamata</taxon>
        <taxon>Bifurcata</taxon>
        <taxon>Unidentata</taxon>
        <taxon>Episquamata</taxon>
        <taxon>Toxicofera</taxon>
        <taxon>Iguania</taxon>
        <taxon>Acrodonta</taxon>
        <taxon>Agamidae</taxon>
        <taxon>Amphibolurinae</taxon>
        <taxon>Pogona</taxon>
    </lineage>
</organism>
<proteinExistence type="inferred from homology"/>
<gene>
    <name evidence="11" type="primary">IL11RA</name>
</gene>
<dbReference type="PANTHER" id="PTHR48483:SF2">
    <property type="entry name" value="INTERLEUKIN-27 SUBUNIT BETA"/>
    <property type="match status" value="1"/>
</dbReference>
<evidence type="ECO:0000256" key="1">
    <source>
        <dbReference type="ARBA" id="ARBA00010890"/>
    </source>
</evidence>
<keyword evidence="7" id="KW-0472">Membrane</keyword>
<evidence type="ECO:0000256" key="4">
    <source>
        <dbReference type="ARBA" id="ARBA00023180"/>
    </source>
</evidence>
<keyword evidence="7" id="KW-1133">Transmembrane helix</keyword>
<dbReference type="PANTHER" id="PTHR48483">
    <property type="entry name" value="INTERLEUKIN-27 SUBUNIT BETA"/>
    <property type="match status" value="1"/>
</dbReference>
<dbReference type="SMART" id="SM00408">
    <property type="entry name" value="IGc2"/>
    <property type="match status" value="1"/>
</dbReference>
<dbReference type="InterPro" id="IPR036116">
    <property type="entry name" value="FN3_sf"/>
</dbReference>
<reference evidence="11" key="2">
    <citation type="submission" date="2025-08" db="UniProtKB">
        <authorList>
            <consortium name="RefSeq"/>
        </authorList>
    </citation>
    <scope>IDENTIFICATION</scope>
</reference>
<name>A0ABM5FUQ1_9SAUR</name>
<evidence type="ECO:0000256" key="7">
    <source>
        <dbReference type="SAM" id="Phobius"/>
    </source>
</evidence>
<dbReference type="PROSITE" id="PS01354">
    <property type="entry name" value="HEMATOPO_REC_L_F3"/>
    <property type="match status" value="1"/>
</dbReference>
<dbReference type="InterPro" id="IPR053073">
    <property type="entry name" value="IL11/IL27_subunit_beta"/>
</dbReference>
<evidence type="ECO:0000313" key="10">
    <source>
        <dbReference type="Proteomes" id="UP001652642"/>
    </source>
</evidence>
<keyword evidence="4" id="KW-0325">Glycoprotein</keyword>
<evidence type="ECO:0000259" key="8">
    <source>
        <dbReference type="PROSITE" id="PS50835"/>
    </source>
</evidence>
<dbReference type="InterPro" id="IPR036179">
    <property type="entry name" value="Ig-like_dom_sf"/>
</dbReference>
<dbReference type="PROSITE" id="PS50853">
    <property type="entry name" value="FN3"/>
    <property type="match status" value="1"/>
</dbReference>
<evidence type="ECO:0000313" key="11">
    <source>
        <dbReference type="RefSeq" id="XP_072849132.1"/>
    </source>
</evidence>
<dbReference type="CDD" id="cd00063">
    <property type="entry name" value="FN3"/>
    <property type="match status" value="1"/>
</dbReference>
<protein>
    <submittedName>
        <fullName evidence="11">Interleukin-11 receptor subunit alpha isoform X1</fullName>
    </submittedName>
</protein>
<reference evidence="10" key="1">
    <citation type="submission" date="2025-05" db="UniProtKB">
        <authorList>
            <consortium name="RefSeq"/>
        </authorList>
    </citation>
    <scope>NUCLEOTIDE SEQUENCE [LARGE SCALE GENOMIC DNA]</scope>
</reference>
<evidence type="ECO:0000256" key="5">
    <source>
        <dbReference type="ARBA" id="ARBA00023319"/>
    </source>
</evidence>
<dbReference type="GeneID" id="110082815"/>
<evidence type="ECO:0000256" key="2">
    <source>
        <dbReference type="ARBA" id="ARBA00022729"/>
    </source>
</evidence>
<keyword evidence="7" id="KW-0812">Transmembrane</keyword>
<dbReference type="InterPro" id="IPR003598">
    <property type="entry name" value="Ig_sub2"/>
</dbReference>
<keyword evidence="2" id="KW-0732">Signal</keyword>
<dbReference type="InterPro" id="IPR007110">
    <property type="entry name" value="Ig-like_dom"/>
</dbReference>
<dbReference type="InterPro" id="IPR003530">
    <property type="entry name" value="Hematopoietin_rcpt_L_F3_CS"/>
</dbReference>